<organism evidence="2 3">
    <name type="scientific">Dyella choica</name>
    <dbReference type="NCBI Taxonomy" id="1927959"/>
    <lineage>
        <taxon>Bacteria</taxon>
        <taxon>Pseudomonadati</taxon>
        <taxon>Pseudomonadota</taxon>
        <taxon>Gammaproteobacteria</taxon>
        <taxon>Lysobacterales</taxon>
        <taxon>Rhodanobacteraceae</taxon>
        <taxon>Dyella</taxon>
    </lineage>
</organism>
<dbReference type="Gene3D" id="3.10.350.10">
    <property type="entry name" value="LysM domain"/>
    <property type="match status" value="1"/>
</dbReference>
<evidence type="ECO:0000313" key="2">
    <source>
        <dbReference type="EMBL" id="RUL69727.1"/>
    </source>
</evidence>
<comment type="caution">
    <text evidence="2">The sequence shown here is derived from an EMBL/GenBank/DDBJ whole genome shotgun (WGS) entry which is preliminary data.</text>
</comment>
<dbReference type="AlphaFoldDB" id="A0A3S0PKA1"/>
<dbReference type="Proteomes" id="UP000274358">
    <property type="component" value="Unassembled WGS sequence"/>
</dbReference>
<reference evidence="2 3" key="1">
    <citation type="submission" date="2018-12" db="EMBL/GenBank/DDBJ databases">
        <title>Dyella dinghuensis sp. nov. DHOA06 and Dyella choica sp. nov. 4M-K27, isolated from forest soil.</title>
        <authorList>
            <person name="Qiu L.-H."/>
            <person name="Gao Z.-H."/>
        </authorList>
    </citation>
    <scope>NUCLEOTIDE SEQUENCE [LARGE SCALE GENOMIC DNA]</scope>
    <source>
        <strain evidence="2 3">4M-K27</strain>
    </source>
</reference>
<dbReference type="Pfam" id="PF01476">
    <property type="entry name" value="LysM"/>
    <property type="match status" value="1"/>
</dbReference>
<evidence type="ECO:0000313" key="3">
    <source>
        <dbReference type="Proteomes" id="UP000274358"/>
    </source>
</evidence>
<sequence>MRPADSGSISVAQYVQPPASSAQYTVQPHDTVQSVAAAHSVTPEELARTNHISVDSDLSHIALLALPSHAVTPANDDQPPPTQTPAQKTDAAIAAYDAAVKQRDDALRNAPHNGAIRQEIAESSGVDQAQKAMDTAIRDEIGSQIASRNGGVPAEFQTPTDQIIQSAGDAIAARHQGDSVAQSAISASVGAYQIEQQTNALIPSFSGPWSASDKLAALSNNLQGKSQDVIDHVIADPRVQGWINDAAKEAAHKPTVDGAKDLADLVQKVPPDIARQVIQTWWTPSDPNDLTAQMSPANVASLAATDKETYKNLAAVYRALGDDAQSQTLRQQMASTIASQQQDNPTFAQHTFTDAISEGGDAKLAIDVASQLQAAGKSDAAKLILGSAIGGMHTLQKQTLSQDMQTYAKQTQELNELIKDLGPGLTSEQEQKAIDSYIASKGKDWQDQLAATKDKLVSDARAFSGDLGELLNVPDNLKSIAPTRDDLGKLTDDDTTRQAIAFAATQDPSIFDGKDAGEAAKLMIEVSHKNKEFLNSVGPAYLSRNVLPALASLNPTDPASVAKVNETLANLKEVAGFMGLPKSDIDEGTKKLQEEIEALKTESLADASKGKGINAVAATRNELSEMKEMSFSSGAAGVLFRAAALAISGGALINQSGTTADDPSLKNQLAELAVSVGAVQDTAAFGVAVGLVDRSGGLGKWGLGANLAGAATEKFIGVLNVLYFAQTAQEGYEKHDIPTQVLSLVGAAGVGLSVFGGADILGGMAGPIGLGVAVVASLGIGVAEHYVKEREYHEAEDKFLEGAGVADAGARSQMISVGGEQLQAMRDRGMSPEEIQDIAKNHPEWMHIAYTNDPLGRPY</sequence>
<evidence type="ECO:0000259" key="1">
    <source>
        <dbReference type="PROSITE" id="PS51782"/>
    </source>
</evidence>
<gene>
    <name evidence="2" type="ORF">EKH80_21590</name>
</gene>
<dbReference type="InterPro" id="IPR036779">
    <property type="entry name" value="LysM_dom_sf"/>
</dbReference>
<keyword evidence="3" id="KW-1185">Reference proteome</keyword>
<dbReference type="EMBL" id="RYYV01000028">
    <property type="protein sequence ID" value="RUL69727.1"/>
    <property type="molecule type" value="Genomic_DNA"/>
</dbReference>
<dbReference type="PROSITE" id="PS51782">
    <property type="entry name" value="LYSM"/>
    <property type="match status" value="1"/>
</dbReference>
<accession>A0A3S0PKA1</accession>
<name>A0A3S0PKA1_9GAMM</name>
<feature type="domain" description="LysM" evidence="1">
    <location>
        <begin position="22"/>
        <end position="66"/>
    </location>
</feature>
<dbReference type="OrthoDB" id="361944at2"/>
<dbReference type="InterPro" id="IPR018392">
    <property type="entry name" value="LysM"/>
</dbReference>
<proteinExistence type="predicted"/>
<dbReference type="RefSeq" id="WP_126686869.1">
    <property type="nucleotide sequence ID" value="NZ_RYYV01000028.1"/>
</dbReference>
<protein>
    <recommendedName>
        <fullName evidence="1">LysM domain-containing protein</fullName>
    </recommendedName>
</protein>